<dbReference type="EMBL" id="AFYH01204965">
    <property type="status" value="NOT_ANNOTATED_CDS"/>
    <property type="molecule type" value="Genomic_DNA"/>
</dbReference>
<keyword evidence="3" id="KW-1185">Reference proteome</keyword>
<evidence type="ECO:0000313" key="3">
    <source>
        <dbReference type="Proteomes" id="UP000008672"/>
    </source>
</evidence>
<dbReference type="GO" id="GO:0005813">
    <property type="term" value="C:centrosome"/>
    <property type="evidence" value="ECO:0007669"/>
    <property type="project" value="TreeGrafter"/>
</dbReference>
<gene>
    <name evidence="2" type="primary">LOC102349332</name>
</gene>
<proteinExistence type="predicted"/>
<reference evidence="2" key="3">
    <citation type="submission" date="2025-09" db="UniProtKB">
        <authorList>
            <consortium name="Ensembl"/>
        </authorList>
    </citation>
    <scope>IDENTIFICATION</scope>
</reference>
<dbReference type="EMBL" id="AFYH01204964">
    <property type="status" value="NOT_ANNOTATED_CDS"/>
    <property type="molecule type" value="Genomic_DNA"/>
</dbReference>
<evidence type="ECO:0000259" key="1">
    <source>
        <dbReference type="Pfam" id="PF15059"/>
    </source>
</evidence>
<dbReference type="AlphaFoldDB" id="H3A902"/>
<dbReference type="InterPro" id="IPR029384">
    <property type="entry name" value="Speriolin_C"/>
</dbReference>
<sequence>MLSTCSSGKDPRQQSEERIVGEIAFQLDRRILSWVFFDLIRLYGFTVSNIPQKIVQTSTNPLSGKVDESRRADMTRRYLHIMERLTRLGYHPKIHPTFSEYIVNTYGILRQRPELGSKDLLNYNDPYYLRRMIIAIVPTNYLKDCLLLLNCLQHLAKDDGKPLLIW</sequence>
<dbReference type="Ensembl" id="ENSLACT00000006175.1">
    <property type="protein sequence ID" value="ENSLACP00000006123.1"/>
    <property type="gene ID" value="ENSLACG00000005434.1"/>
</dbReference>
<dbReference type="Proteomes" id="UP000008672">
    <property type="component" value="Unassembled WGS sequence"/>
</dbReference>
<dbReference type="PANTHER" id="PTHR22192:SF16">
    <property type="entry name" value="SPERIOLIN"/>
    <property type="match status" value="1"/>
</dbReference>
<dbReference type="Pfam" id="PF15059">
    <property type="entry name" value="Speriolin_C"/>
    <property type="match status" value="1"/>
</dbReference>
<dbReference type="GeneTree" id="ENSGT00520000055666"/>
<evidence type="ECO:0000313" key="2">
    <source>
        <dbReference type="Ensembl" id="ENSLACP00000006123.1"/>
    </source>
</evidence>
<organism evidence="2 3">
    <name type="scientific">Latimeria chalumnae</name>
    <name type="common">Coelacanth</name>
    <dbReference type="NCBI Taxonomy" id="7897"/>
    <lineage>
        <taxon>Eukaryota</taxon>
        <taxon>Metazoa</taxon>
        <taxon>Chordata</taxon>
        <taxon>Craniata</taxon>
        <taxon>Vertebrata</taxon>
        <taxon>Euteleostomi</taxon>
        <taxon>Coelacanthiformes</taxon>
        <taxon>Coelacanthidae</taxon>
        <taxon>Latimeria</taxon>
    </lineage>
</organism>
<dbReference type="EMBL" id="AFYH01204966">
    <property type="status" value="NOT_ANNOTATED_CDS"/>
    <property type="molecule type" value="Genomic_DNA"/>
</dbReference>
<name>H3A902_LATCH</name>
<reference evidence="2" key="2">
    <citation type="submission" date="2025-08" db="UniProtKB">
        <authorList>
            <consortium name="Ensembl"/>
        </authorList>
    </citation>
    <scope>IDENTIFICATION</scope>
</reference>
<dbReference type="EMBL" id="AFYH01204963">
    <property type="status" value="NOT_ANNOTATED_CDS"/>
    <property type="molecule type" value="Genomic_DNA"/>
</dbReference>
<reference evidence="3" key="1">
    <citation type="submission" date="2011-08" db="EMBL/GenBank/DDBJ databases">
        <title>The draft genome of Latimeria chalumnae.</title>
        <authorList>
            <person name="Di Palma F."/>
            <person name="Alfoldi J."/>
            <person name="Johnson J."/>
            <person name="Berlin A."/>
            <person name="Gnerre S."/>
            <person name="Jaffe D."/>
            <person name="MacCallum I."/>
            <person name="Young S."/>
            <person name="Walker B.J."/>
            <person name="Lander E."/>
            <person name="Lindblad-Toh K."/>
        </authorList>
    </citation>
    <scope>NUCLEOTIDE SEQUENCE [LARGE SCALE GENOMIC DNA]</scope>
    <source>
        <strain evidence="3">Wild caught</strain>
    </source>
</reference>
<dbReference type="Bgee" id="ENSLACG00000005434">
    <property type="expression patterns" value="Expressed in chordate pharynx and 5 other cell types or tissues"/>
</dbReference>
<dbReference type="PANTHER" id="PTHR22192">
    <property type="entry name" value="SPERIOLIN"/>
    <property type="match status" value="1"/>
</dbReference>
<protein>
    <submittedName>
        <fullName evidence="2">Spermatosis and centriole associated 1</fullName>
    </submittedName>
</protein>
<feature type="domain" description="Speriolin C-terminal" evidence="1">
    <location>
        <begin position="19"/>
        <end position="166"/>
    </location>
</feature>
<dbReference type="InterPro" id="IPR026715">
    <property type="entry name" value="SPATC1"/>
</dbReference>
<accession>H3A902</accession>
<dbReference type="HOGENOM" id="CLU_107196_0_0_1"/>
<dbReference type="EMBL" id="AFYH01204962">
    <property type="status" value="NOT_ANNOTATED_CDS"/>
    <property type="molecule type" value="Genomic_DNA"/>
</dbReference>